<dbReference type="GO" id="GO:0016887">
    <property type="term" value="F:ATP hydrolysis activity"/>
    <property type="evidence" value="ECO:0007669"/>
    <property type="project" value="InterPro"/>
</dbReference>
<dbReference type="SMART" id="SM00382">
    <property type="entry name" value="AAA"/>
    <property type="match status" value="1"/>
</dbReference>
<evidence type="ECO:0000313" key="5">
    <source>
        <dbReference type="EMBL" id="AZR72979.1"/>
    </source>
</evidence>
<reference evidence="5 6" key="1">
    <citation type="submission" date="2016-07" db="EMBL/GenBank/DDBJ databases">
        <title>Genome and transcriptome analysis of iron-reducing fermentative bacteria Anoxybacter fermentans.</title>
        <authorList>
            <person name="Zeng X."/>
            <person name="Shao Z."/>
        </authorList>
    </citation>
    <scope>NUCLEOTIDE SEQUENCE [LARGE SCALE GENOMIC DNA]</scope>
    <source>
        <strain evidence="5 6">DY22613</strain>
    </source>
</reference>
<evidence type="ECO:0000259" key="4">
    <source>
        <dbReference type="PROSITE" id="PS50893"/>
    </source>
</evidence>
<name>A0A3S9SXF7_9FIRM</name>
<gene>
    <name evidence="5" type="ORF">BBF96_05970</name>
</gene>
<dbReference type="KEGG" id="aft:BBF96_05970"/>
<feature type="domain" description="ABC transporter" evidence="4">
    <location>
        <begin position="4"/>
        <end position="226"/>
    </location>
</feature>
<dbReference type="InterPro" id="IPR017911">
    <property type="entry name" value="MacB-like_ATP-bd"/>
</dbReference>
<dbReference type="SUPFAM" id="SSF52540">
    <property type="entry name" value="P-loop containing nucleoside triphosphate hydrolases"/>
    <property type="match status" value="1"/>
</dbReference>
<dbReference type="InterPro" id="IPR027417">
    <property type="entry name" value="P-loop_NTPase"/>
</dbReference>
<dbReference type="PROSITE" id="PS00211">
    <property type="entry name" value="ABC_TRANSPORTER_1"/>
    <property type="match status" value="1"/>
</dbReference>
<keyword evidence="2" id="KW-0547">Nucleotide-binding</keyword>
<accession>A0A3S9SXF7</accession>
<dbReference type="InterPro" id="IPR017871">
    <property type="entry name" value="ABC_transporter-like_CS"/>
</dbReference>
<dbReference type="InterPro" id="IPR003593">
    <property type="entry name" value="AAA+_ATPase"/>
</dbReference>
<protein>
    <recommendedName>
        <fullName evidence="4">ABC transporter domain-containing protein</fullName>
    </recommendedName>
</protein>
<dbReference type="Proteomes" id="UP000267250">
    <property type="component" value="Chromosome"/>
</dbReference>
<dbReference type="OrthoDB" id="9802264at2"/>
<dbReference type="GO" id="GO:0005524">
    <property type="term" value="F:ATP binding"/>
    <property type="evidence" value="ECO:0007669"/>
    <property type="project" value="UniProtKB-KW"/>
</dbReference>
<dbReference type="Gene3D" id="3.40.50.300">
    <property type="entry name" value="P-loop containing nucleotide triphosphate hydrolases"/>
    <property type="match status" value="1"/>
</dbReference>
<dbReference type="PANTHER" id="PTHR24220:SF86">
    <property type="entry name" value="ABC TRANSPORTER ABCH.1"/>
    <property type="match status" value="1"/>
</dbReference>
<dbReference type="AlphaFoldDB" id="A0A3S9SXF7"/>
<evidence type="ECO:0000256" key="3">
    <source>
        <dbReference type="ARBA" id="ARBA00022840"/>
    </source>
</evidence>
<evidence type="ECO:0000313" key="6">
    <source>
        <dbReference type="Proteomes" id="UP000267250"/>
    </source>
</evidence>
<dbReference type="GO" id="GO:0005886">
    <property type="term" value="C:plasma membrane"/>
    <property type="evidence" value="ECO:0007669"/>
    <property type="project" value="TreeGrafter"/>
</dbReference>
<dbReference type="PANTHER" id="PTHR24220">
    <property type="entry name" value="IMPORT ATP-BINDING PROTEIN"/>
    <property type="match status" value="1"/>
</dbReference>
<dbReference type="Pfam" id="PF00005">
    <property type="entry name" value="ABC_tran"/>
    <property type="match status" value="1"/>
</dbReference>
<keyword evidence="1" id="KW-0813">Transport</keyword>
<evidence type="ECO:0000256" key="2">
    <source>
        <dbReference type="ARBA" id="ARBA00022741"/>
    </source>
</evidence>
<dbReference type="RefSeq" id="WP_127016314.1">
    <property type="nucleotide sequence ID" value="NZ_CP016379.1"/>
</dbReference>
<dbReference type="FunFam" id="3.40.50.300:FF:000032">
    <property type="entry name" value="Export ABC transporter ATP-binding protein"/>
    <property type="match status" value="1"/>
</dbReference>
<organism evidence="5 6">
    <name type="scientific">Anoxybacter fermentans</name>
    <dbReference type="NCBI Taxonomy" id="1323375"/>
    <lineage>
        <taxon>Bacteria</taxon>
        <taxon>Bacillati</taxon>
        <taxon>Bacillota</taxon>
        <taxon>Clostridia</taxon>
        <taxon>Halanaerobiales</taxon>
        <taxon>Anoxybacter</taxon>
    </lineage>
</organism>
<dbReference type="EMBL" id="CP016379">
    <property type="protein sequence ID" value="AZR72979.1"/>
    <property type="molecule type" value="Genomic_DNA"/>
</dbReference>
<dbReference type="GO" id="GO:0098796">
    <property type="term" value="C:membrane protein complex"/>
    <property type="evidence" value="ECO:0007669"/>
    <property type="project" value="UniProtKB-ARBA"/>
</dbReference>
<dbReference type="InterPro" id="IPR015854">
    <property type="entry name" value="ABC_transpr_LolD-like"/>
</dbReference>
<dbReference type="CDD" id="cd03255">
    <property type="entry name" value="ABC_MJ0796_LolCDE_FtsE"/>
    <property type="match status" value="1"/>
</dbReference>
<keyword evidence="6" id="KW-1185">Reference proteome</keyword>
<proteinExistence type="predicted"/>
<keyword evidence="3" id="KW-0067">ATP-binding</keyword>
<dbReference type="PROSITE" id="PS50893">
    <property type="entry name" value="ABC_TRANSPORTER_2"/>
    <property type="match status" value="1"/>
</dbReference>
<dbReference type="GO" id="GO:0022857">
    <property type="term" value="F:transmembrane transporter activity"/>
    <property type="evidence" value="ECO:0007669"/>
    <property type="project" value="TreeGrafter"/>
</dbReference>
<evidence type="ECO:0000256" key="1">
    <source>
        <dbReference type="ARBA" id="ARBA00022448"/>
    </source>
</evidence>
<dbReference type="InterPro" id="IPR003439">
    <property type="entry name" value="ABC_transporter-like_ATP-bd"/>
</dbReference>
<sequence length="226" mass="25133">MSFIELNGIEKIYNQGLSSEVKALKGINLKIEKGQSLAIIGRSGSGKSTLLHILGCLDYPTAGSYILDGQEIDWKDEKNLAQIRNQKIGFVFQEFGLMLNYSVWENVAIPLLYNWDLSLKEIKDKAIDVLDSFGLVDLAYRKVAQLSGGQKQRVAIARAVANSPELILADEPTGSLDSETEEEVLEVLAGLRERGCTVIIVTHDERVARWCEWVVKIHDGLITEKS</sequence>